<proteinExistence type="predicted"/>
<gene>
    <name evidence="2" type="ORF">D6T64_16230</name>
</gene>
<name>A0A3A5MBX3_9MICO</name>
<sequence length="131" mass="13869">MTGERTHLTTTNALLPDAALPPALAVHTIWCDADAPESPARLVFAVHVVGRRAQLAGIALTAVMIGLAFVFPSFFIAGITVGCAAALGALALTDRFGTGFYPVEDTGTLGPRIVSPAPDRRGLSRRRVRWF</sequence>
<dbReference type="EMBL" id="QZVS01000092">
    <property type="protein sequence ID" value="RJT86992.1"/>
    <property type="molecule type" value="Genomic_DNA"/>
</dbReference>
<dbReference type="OrthoDB" id="9847375at2"/>
<comment type="caution">
    <text evidence="2">The sequence shown here is derived from an EMBL/GenBank/DDBJ whole genome shotgun (WGS) entry which is preliminary data.</text>
</comment>
<accession>A0A3A5MBX3</accession>
<keyword evidence="1" id="KW-1133">Transmembrane helix</keyword>
<keyword evidence="1" id="KW-0812">Transmembrane</keyword>
<feature type="transmembrane region" description="Helical" evidence="1">
    <location>
        <begin position="59"/>
        <end position="92"/>
    </location>
</feature>
<protein>
    <submittedName>
        <fullName evidence="2">Uncharacterized protein</fullName>
    </submittedName>
</protein>
<keyword evidence="1" id="KW-0472">Membrane</keyword>
<evidence type="ECO:0000313" key="2">
    <source>
        <dbReference type="EMBL" id="RJT86992.1"/>
    </source>
</evidence>
<dbReference type="AlphaFoldDB" id="A0A3A5MBX3"/>
<reference evidence="2 3" key="1">
    <citation type="submission" date="2018-09" db="EMBL/GenBank/DDBJ databases">
        <title>Novel species of Cryobacterium.</title>
        <authorList>
            <person name="Liu Q."/>
            <person name="Xin Y.-H."/>
        </authorList>
    </citation>
    <scope>NUCLEOTIDE SEQUENCE [LARGE SCALE GENOMIC DNA]</scope>
    <source>
        <strain evidence="2 3">Hh39</strain>
    </source>
</reference>
<evidence type="ECO:0000256" key="1">
    <source>
        <dbReference type="SAM" id="Phobius"/>
    </source>
</evidence>
<keyword evidence="3" id="KW-1185">Reference proteome</keyword>
<organism evidence="2 3">
    <name type="scientific">Cryobacterium melibiosiphilum</name>
    <dbReference type="NCBI Taxonomy" id="995039"/>
    <lineage>
        <taxon>Bacteria</taxon>
        <taxon>Bacillati</taxon>
        <taxon>Actinomycetota</taxon>
        <taxon>Actinomycetes</taxon>
        <taxon>Micrococcales</taxon>
        <taxon>Microbacteriaceae</taxon>
        <taxon>Cryobacterium</taxon>
    </lineage>
</organism>
<dbReference type="Proteomes" id="UP000272015">
    <property type="component" value="Unassembled WGS sequence"/>
</dbReference>
<evidence type="ECO:0000313" key="3">
    <source>
        <dbReference type="Proteomes" id="UP000272015"/>
    </source>
</evidence>